<dbReference type="RefSeq" id="WP_156022699.1">
    <property type="nucleotide sequence ID" value="NZ_LS483499.1"/>
</dbReference>
<gene>
    <name evidence="1" type="ORF">NCTC11468_00389</name>
</gene>
<protein>
    <submittedName>
        <fullName evidence="1">Uncharacterized protein</fullName>
    </submittedName>
</protein>
<sequence length="55" mass="6270">MAFYQVSYDLQKQIITLSVTTEVNPAASDANIMALQGSLSLTKLLRKFIGLFWFW</sequence>
<dbReference type="AlphaFoldDB" id="A0A2X5PFG0"/>
<evidence type="ECO:0000313" key="2">
    <source>
        <dbReference type="Proteomes" id="UP000248758"/>
    </source>
</evidence>
<reference evidence="1 2" key="1">
    <citation type="submission" date="2018-06" db="EMBL/GenBank/DDBJ databases">
        <authorList>
            <consortium name="Pathogen Informatics"/>
            <person name="Doyle S."/>
        </authorList>
    </citation>
    <scope>NUCLEOTIDE SEQUENCE [LARGE SCALE GENOMIC DNA]</scope>
    <source>
        <strain evidence="1 2">NCTC11468</strain>
    </source>
</reference>
<dbReference type="Proteomes" id="UP000248758">
    <property type="component" value="Chromosome 1"/>
</dbReference>
<proteinExistence type="predicted"/>
<name>A0A2X5PFG0_9GAMM</name>
<evidence type="ECO:0000313" key="1">
    <source>
        <dbReference type="EMBL" id="SQK72140.1"/>
    </source>
</evidence>
<organism evidence="1 2">
    <name type="scientific">Tatumella ptyseos</name>
    <dbReference type="NCBI Taxonomy" id="82987"/>
    <lineage>
        <taxon>Bacteria</taxon>
        <taxon>Pseudomonadati</taxon>
        <taxon>Pseudomonadota</taxon>
        <taxon>Gammaproteobacteria</taxon>
        <taxon>Enterobacterales</taxon>
        <taxon>Erwiniaceae</taxon>
        <taxon>Tatumella</taxon>
    </lineage>
</organism>
<accession>A0A2X5PFG0</accession>
<dbReference type="KEGG" id="tpty:NCTC11468_00389"/>
<dbReference type="EMBL" id="LS483499">
    <property type="protein sequence ID" value="SQK72140.1"/>
    <property type="molecule type" value="Genomic_DNA"/>
</dbReference>